<gene>
    <name evidence="2" type="ORF">S06H3_49599</name>
</gene>
<proteinExistence type="predicted"/>
<protein>
    <submittedName>
        <fullName evidence="2">Uncharacterized protein</fullName>
    </submittedName>
</protein>
<dbReference type="EMBL" id="BARV01031330">
    <property type="protein sequence ID" value="GAI36458.1"/>
    <property type="molecule type" value="Genomic_DNA"/>
</dbReference>
<accession>X1MYV2</accession>
<feature type="transmembrane region" description="Helical" evidence="1">
    <location>
        <begin position="80"/>
        <end position="101"/>
    </location>
</feature>
<reference evidence="2" key="1">
    <citation type="journal article" date="2014" name="Front. Microbiol.">
        <title>High frequency of phylogenetically diverse reductive dehalogenase-homologous genes in deep subseafloor sedimentary metagenomes.</title>
        <authorList>
            <person name="Kawai M."/>
            <person name="Futagami T."/>
            <person name="Toyoda A."/>
            <person name="Takaki Y."/>
            <person name="Nishi S."/>
            <person name="Hori S."/>
            <person name="Arai W."/>
            <person name="Tsubouchi T."/>
            <person name="Morono Y."/>
            <person name="Uchiyama I."/>
            <person name="Ito T."/>
            <person name="Fujiyama A."/>
            <person name="Inagaki F."/>
            <person name="Takami H."/>
        </authorList>
    </citation>
    <scope>NUCLEOTIDE SEQUENCE</scope>
    <source>
        <strain evidence="2">Expedition CK06-06</strain>
    </source>
</reference>
<organism evidence="2">
    <name type="scientific">marine sediment metagenome</name>
    <dbReference type="NCBI Taxonomy" id="412755"/>
    <lineage>
        <taxon>unclassified sequences</taxon>
        <taxon>metagenomes</taxon>
        <taxon>ecological metagenomes</taxon>
    </lineage>
</organism>
<evidence type="ECO:0000313" key="2">
    <source>
        <dbReference type="EMBL" id="GAI36458.1"/>
    </source>
</evidence>
<name>X1MYV2_9ZZZZ</name>
<comment type="caution">
    <text evidence="2">The sequence shown here is derived from an EMBL/GenBank/DDBJ whole genome shotgun (WGS) entry which is preliminary data.</text>
</comment>
<keyword evidence="1" id="KW-1133">Transmembrane helix</keyword>
<keyword evidence="1" id="KW-0472">Membrane</keyword>
<keyword evidence="1" id="KW-0812">Transmembrane</keyword>
<evidence type="ECO:0000256" key="1">
    <source>
        <dbReference type="SAM" id="Phobius"/>
    </source>
</evidence>
<dbReference type="AlphaFoldDB" id="X1MYV2"/>
<sequence length="165" mass="18939">MSALAEWRDIFEIPVIEDRKEKVEKFLIERKSWDAGLEINVTRIKDGAMWGKAISESEYKAWKHVDDYLLATRAGPHKRLLSAIGILGGGTSTFFAGLFGWKRGYASRLLSELRRKNLTDRLPARRTTLIKIPEVVVPPLRHVERAELTPEEVAEWERQLRGEVS</sequence>